<keyword evidence="3" id="KW-1185">Reference proteome</keyword>
<dbReference type="RefSeq" id="XP_062652257.1">
    <property type="nucleotide sequence ID" value="XM_062786447.1"/>
</dbReference>
<evidence type="ECO:0000313" key="3">
    <source>
        <dbReference type="Proteomes" id="UP001302602"/>
    </source>
</evidence>
<accession>A0AAN6U9P9</accession>
<dbReference type="AlphaFoldDB" id="A0AAN6U9P9"/>
<protein>
    <submittedName>
        <fullName evidence="2">Uncharacterized protein</fullName>
    </submittedName>
</protein>
<reference evidence="2" key="2">
    <citation type="submission" date="2023-05" db="EMBL/GenBank/DDBJ databases">
        <authorList>
            <consortium name="Lawrence Berkeley National Laboratory"/>
            <person name="Steindorff A."/>
            <person name="Hensen N."/>
            <person name="Bonometti L."/>
            <person name="Westerberg I."/>
            <person name="Brannstrom I.O."/>
            <person name="Guillou S."/>
            <person name="Cros-Aarteil S."/>
            <person name="Calhoun S."/>
            <person name="Haridas S."/>
            <person name="Kuo A."/>
            <person name="Mondo S."/>
            <person name="Pangilinan J."/>
            <person name="Riley R."/>
            <person name="Labutti K."/>
            <person name="Andreopoulos B."/>
            <person name="Lipzen A."/>
            <person name="Chen C."/>
            <person name="Yanf M."/>
            <person name="Daum C."/>
            <person name="Ng V."/>
            <person name="Clum A."/>
            <person name="Ohm R."/>
            <person name="Martin F."/>
            <person name="Silar P."/>
            <person name="Natvig D."/>
            <person name="Lalanne C."/>
            <person name="Gautier V."/>
            <person name="Ament-Velasquez S.L."/>
            <person name="Kruys A."/>
            <person name="Hutchinson M.I."/>
            <person name="Powell A.J."/>
            <person name="Barry K."/>
            <person name="Miller A.N."/>
            <person name="Grigoriev I.V."/>
            <person name="Debuchy R."/>
            <person name="Gladieux P."/>
            <person name="Thoren M.H."/>
            <person name="Johannesson H."/>
        </authorList>
    </citation>
    <scope>NUCLEOTIDE SEQUENCE</scope>
    <source>
        <strain evidence="2">CBS 731.68</strain>
    </source>
</reference>
<comment type="caution">
    <text evidence="2">The sequence shown here is derived from an EMBL/GenBank/DDBJ whole genome shotgun (WGS) entry which is preliminary data.</text>
</comment>
<feature type="region of interest" description="Disordered" evidence="1">
    <location>
        <begin position="24"/>
        <end position="53"/>
    </location>
</feature>
<dbReference type="EMBL" id="MU853223">
    <property type="protein sequence ID" value="KAK4128486.1"/>
    <property type="molecule type" value="Genomic_DNA"/>
</dbReference>
<dbReference type="Proteomes" id="UP001302602">
    <property type="component" value="Unassembled WGS sequence"/>
</dbReference>
<dbReference type="GeneID" id="87823213"/>
<organism evidence="2 3">
    <name type="scientific">Parathielavia appendiculata</name>
    <dbReference type="NCBI Taxonomy" id="2587402"/>
    <lineage>
        <taxon>Eukaryota</taxon>
        <taxon>Fungi</taxon>
        <taxon>Dikarya</taxon>
        <taxon>Ascomycota</taxon>
        <taxon>Pezizomycotina</taxon>
        <taxon>Sordariomycetes</taxon>
        <taxon>Sordariomycetidae</taxon>
        <taxon>Sordariales</taxon>
        <taxon>Chaetomiaceae</taxon>
        <taxon>Parathielavia</taxon>
    </lineage>
</organism>
<proteinExistence type="predicted"/>
<sequence>MLNCYSFLLGGIFLANQETTNCLSSPSQPAWSGSPSKTPGIKASTQHSSSASLPSDLKTFHTALADSLNQTRKTFTELGSAERRSTWFSTLRPTRDNLDYILAQWAVLKIAFVATTVAAGTHTATQSIIIASWGEWSSERTQAVLHAAIPRSTTLFMFFPILRIHKWTVYQW</sequence>
<evidence type="ECO:0000313" key="2">
    <source>
        <dbReference type="EMBL" id="KAK4128486.1"/>
    </source>
</evidence>
<name>A0AAN6U9P9_9PEZI</name>
<evidence type="ECO:0000256" key="1">
    <source>
        <dbReference type="SAM" id="MobiDB-lite"/>
    </source>
</evidence>
<reference evidence="2" key="1">
    <citation type="journal article" date="2023" name="Mol. Phylogenet. Evol.">
        <title>Genome-scale phylogeny and comparative genomics of the fungal order Sordariales.</title>
        <authorList>
            <person name="Hensen N."/>
            <person name="Bonometti L."/>
            <person name="Westerberg I."/>
            <person name="Brannstrom I.O."/>
            <person name="Guillou S."/>
            <person name="Cros-Aarteil S."/>
            <person name="Calhoun S."/>
            <person name="Haridas S."/>
            <person name="Kuo A."/>
            <person name="Mondo S."/>
            <person name="Pangilinan J."/>
            <person name="Riley R."/>
            <person name="LaButti K."/>
            <person name="Andreopoulos B."/>
            <person name="Lipzen A."/>
            <person name="Chen C."/>
            <person name="Yan M."/>
            <person name="Daum C."/>
            <person name="Ng V."/>
            <person name="Clum A."/>
            <person name="Steindorff A."/>
            <person name="Ohm R.A."/>
            <person name="Martin F."/>
            <person name="Silar P."/>
            <person name="Natvig D.O."/>
            <person name="Lalanne C."/>
            <person name="Gautier V."/>
            <person name="Ament-Velasquez S.L."/>
            <person name="Kruys A."/>
            <person name="Hutchinson M.I."/>
            <person name="Powell A.J."/>
            <person name="Barry K."/>
            <person name="Miller A.N."/>
            <person name="Grigoriev I.V."/>
            <person name="Debuchy R."/>
            <person name="Gladieux P."/>
            <person name="Hiltunen Thoren M."/>
            <person name="Johannesson H."/>
        </authorList>
    </citation>
    <scope>NUCLEOTIDE SEQUENCE</scope>
    <source>
        <strain evidence="2">CBS 731.68</strain>
    </source>
</reference>
<gene>
    <name evidence="2" type="ORF">N657DRAFT_25182</name>
</gene>